<proteinExistence type="predicted"/>
<dbReference type="EMBL" id="BPLR01000485">
    <property type="protein sequence ID" value="GIY95155.1"/>
    <property type="molecule type" value="Genomic_DNA"/>
</dbReference>
<name>A0AAV4XJ99_CAEEX</name>
<accession>A0AAV4XJ99</accession>
<keyword evidence="2" id="KW-1185">Reference proteome</keyword>
<dbReference type="Proteomes" id="UP001054945">
    <property type="component" value="Unassembled WGS sequence"/>
</dbReference>
<comment type="caution">
    <text evidence="1">The sequence shown here is derived from an EMBL/GenBank/DDBJ whole genome shotgun (WGS) entry which is preliminary data.</text>
</comment>
<evidence type="ECO:0000313" key="1">
    <source>
        <dbReference type="EMBL" id="GIY95155.1"/>
    </source>
</evidence>
<reference evidence="1 2" key="1">
    <citation type="submission" date="2021-06" db="EMBL/GenBank/DDBJ databases">
        <title>Caerostris extrusa draft genome.</title>
        <authorList>
            <person name="Kono N."/>
            <person name="Arakawa K."/>
        </authorList>
    </citation>
    <scope>NUCLEOTIDE SEQUENCE [LARGE SCALE GENOMIC DNA]</scope>
</reference>
<dbReference type="AlphaFoldDB" id="A0AAV4XJ99"/>
<organism evidence="1 2">
    <name type="scientific">Caerostris extrusa</name>
    <name type="common">Bark spider</name>
    <name type="synonym">Caerostris bankana</name>
    <dbReference type="NCBI Taxonomy" id="172846"/>
    <lineage>
        <taxon>Eukaryota</taxon>
        <taxon>Metazoa</taxon>
        <taxon>Ecdysozoa</taxon>
        <taxon>Arthropoda</taxon>
        <taxon>Chelicerata</taxon>
        <taxon>Arachnida</taxon>
        <taxon>Araneae</taxon>
        <taxon>Araneomorphae</taxon>
        <taxon>Entelegynae</taxon>
        <taxon>Araneoidea</taxon>
        <taxon>Araneidae</taxon>
        <taxon>Caerostris</taxon>
    </lineage>
</organism>
<gene>
    <name evidence="1" type="ORF">CEXT_537981</name>
</gene>
<evidence type="ECO:0000313" key="2">
    <source>
        <dbReference type="Proteomes" id="UP001054945"/>
    </source>
</evidence>
<sequence>MCMLNLHASCDLNENWIPKSTTRFKPLFPTPTSLFPVPGKTGTIPFLLSGTPRTPDADSLSTAFRCCGSAVVVVPSKQTEKCSLIPIAAPVTFGWRGIPTAVAPPRGMGGMRKQHHLSFALSPSIHSVPFPL</sequence>
<protein>
    <submittedName>
        <fullName evidence="1">Uncharacterized protein</fullName>
    </submittedName>
</protein>